<dbReference type="Pfam" id="PF13087">
    <property type="entry name" value="AAA_12"/>
    <property type="match status" value="1"/>
</dbReference>
<dbReference type="InterPro" id="IPR039904">
    <property type="entry name" value="TRANK1"/>
</dbReference>
<accession>A0A199UVP8</accession>
<dbReference type="FunFam" id="3.40.50.300:FF:000326">
    <property type="entry name" value="P-loop containing nucleoside triphosphate hydrolase"/>
    <property type="match status" value="1"/>
</dbReference>
<dbReference type="InterPro" id="IPR014016">
    <property type="entry name" value="UvrD-like_ATP-bd"/>
</dbReference>
<evidence type="ECO:0000313" key="9">
    <source>
        <dbReference type="Proteomes" id="UP000092600"/>
    </source>
</evidence>
<dbReference type="InterPro" id="IPR047187">
    <property type="entry name" value="SF1_C_Upf1"/>
</dbReference>
<dbReference type="Pfam" id="PF00580">
    <property type="entry name" value="UvrD-helicase"/>
    <property type="match status" value="1"/>
</dbReference>
<comment type="caution">
    <text evidence="8">The sequence shown here is derived from an EMBL/GenBank/DDBJ whole genome shotgun (WGS) entry which is preliminary data.</text>
</comment>
<dbReference type="Gene3D" id="3.40.50.300">
    <property type="entry name" value="P-loop containing nucleotide triphosphate hydrolases"/>
    <property type="match status" value="3"/>
</dbReference>
<feature type="non-terminal residue" evidence="8">
    <location>
        <position position="1"/>
    </location>
</feature>
<keyword evidence="2 5" id="KW-0378">Hydrolase</keyword>
<evidence type="ECO:0000256" key="1">
    <source>
        <dbReference type="ARBA" id="ARBA00022741"/>
    </source>
</evidence>
<dbReference type="PANTHER" id="PTHR21529:SF4">
    <property type="entry name" value="TPR AND ANKYRIN REPEAT-CONTAINING PROTEIN 1"/>
    <property type="match status" value="1"/>
</dbReference>
<dbReference type="GO" id="GO:0004386">
    <property type="term" value="F:helicase activity"/>
    <property type="evidence" value="ECO:0007669"/>
    <property type="project" value="UniProtKB-UniRule"/>
</dbReference>
<dbReference type="GO" id="GO:0016787">
    <property type="term" value="F:hydrolase activity"/>
    <property type="evidence" value="ECO:0007669"/>
    <property type="project" value="UniProtKB-UniRule"/>
</dbReference>
<sequence length="1419" mass="163379">VCTKAGFGKSLFERLVSLGYDKNLLNIQYRMHPAISFFPNARFYEKKILDGPNVKDGNYNKNYQDFEFGPYAFINIADGREELDGVRNSRKNMVEVAAALHLVGVLFKSWQTTQQKLNIGVVSPYSSQVNAIKDKLGDKYNSYSGFDVRVKSIDGFQGEEDDVIILSTVRSNNKGTIGFLEDNQRTNFLMLKSKCISNANDDPRLAKVILHIKRELDQLDDLLNSDSVLLNNASWKFCGCDQLSTWLKQVLFSDEFRKSFGKLKSKTLQREVLHLLLRLASGWRSKRENRHLADSFQLARIYKISDLYLVWSIDIEKHERYIQIIRVWDILPLAQIEKLIKRLDHIFSLYTDIYMDHCKAIRLERLRLNYCLDERHIVVSDRTVEVPMSWDVGRDIIRYKRISKCGSELTEEDDGNMETLNVMENSKVSESLLLMKFYALSSGVAKHLLTARDGSELNVPFELTDQEEEIIRFPQSSFILGRSGTGKTTILTTKLVQKEQRHFIASGGLKSGKAVLSEAAVDDVEQNEDVGSSEGNFVRQIFITMNYSYFNIIHGHFATGGDTSSTMNSLGLDDISDSLDDFLDIPDSFSELPQKHYPLVITFRKFLKMLDGTMRISFFDKYCSEWGVSSSERGVSKSLALQTFIQSKEVDYEKFAGSYWPHFDADMTKKLDPSTVFTQIISHIKGGSEAGKFQEAKLEREEYIMLSNKRFSTLGSKTREIIYDIFIDYENKKRMAGEFDLSDVVNHLHKQLSCAGFTGDKLDFVYIDEVQDLTMRQLALLRYVCMNFEEGFTFAGDTAQTIARGIDFRFEDIRSLFYTEFLSGSEILNQDSKKKEFTMADMFQLNQNFRTHFGVLKLAQSIMDLLYYFFPVCVDKLSPETSLIYGEAPVLLESSNDENAIVTIFGESRNTTGSSSGFGAEQVILVRDDCAKRQILEFVGEQALVLTIVECKGLEFQDVLLYNFFGASPLKNKWRVVYEYMNTRNILEPCRTRSFPSFDEAKHNLLCSELKQLYVAITRTRQRLWICENSDEYCKPIFDYWKKLCLVQVRHLDSALVQAMQTASSAEDWKLRGIKLFNEGHFEMATMCFEKAGDEFREKWARAAGLVLTAEQVISTNQEMGEAALLKAAELYEIIGKPEKAATFLPVMYCPPRRSWIPRNRVNDSRENPRDWREAYEKQQDSMKSMQNQMNNIQQLLERLTMQQQTAVGEDSESDPKILLSIFILGVLLPGEIIDASSSRRDRLLPQLDRCRFFLVTRSASTSTPPLLPSHYLIFFFPVAEVLPVVYRPPRRSWILRNRVNGTIYMEKCGKSRLEDAGDCFAKAECWSLAADLYSQAKCFLKCISICSKGQLFDSGLQYLERWKEESFVDKQNYKDFDEVRFTYLENCAIHYYERGEKERMMVSVKAFQSMDRIRLFDF</sequence>
<evidence type="ECO:0000259" key="7">
    <source>
        <dbReference type="PROSITE" id="PS51198"/>
    </source>
</evidence>
<evidence type="ECO:0000256" key="5">
    <source>
        <dbReference type="PROSITE-ProRule" id="PRU00560"/>
    </source>
</evidence>
<dbReference type="CDD" id="cd18808">
    <property type="entry name" value="SF1_C_Upf1"/>
    <property type="match status" value="1"/>
</dbReference>
<evidence type="ECO:0000256" key="2">
    <source>
        <dbReference type="ARBA" id="ARBA00022801"/>
    </source>
</evidence>
<feature type="binding site" evidence="5">
    <location>
        <begin position="481"/>
        <end position="488"/>
    </location>
    <ligand>
        <name>ATP</name>
        <dbReference type="ChEBI" id="CHEBI:30616"/>
    </ligand>
</feature>
<dbReference type="EMBL" id="LSRQ01004678">
    <property type="protein sequence ID" value="OAY68887.1"/>
    <property type="molecule type" value="Genomic_DNA"/>
</dbReference>
<dbReference type="PROSITE" id="PS51198">
    <property type="entry name" value="UVRD_HELICASE_ATP_BIND"/>
    <property type="match status" value="1"/>
</dbReference>
<gene>
    <name evidence="8" type="ORF">ACMD2_22700</name>
</gene>
<dbReference type="STRING" id="4615.A0A199UVP8"/>
<keyword evidence="4 5" id="KW-0067">ATP-binding</keyword>
<dbReference type="InterPro" id="IPR027417">
    <property type="entry name" value="P-loop_NTPase"/>
</dbReference>
<dbReference type="SUPFAM" id="SSF52540">
    <property type="entry name" value="P-loop containing nucleoside triphosphate hydrolases"/>
    <property type="match status" value="2"/>
</dbReference>
<feature type="coiled-coil region" evidence="6">
    <location>
        <begin position="1176"/>
        <end position="1206"/>
    </location>
</feature>
<evidence type="ECO:0000256" key="4">
    <source>
        <dbReference type="ARBA" id="ARBA00022840"/>
    </source>
</evidence>
<protein>
    <submittedName>
        <fullName evidence="8">TPR and ankyrin repeat-containing protein 1</fullName>
    </submittedName>
</protein>
<evidence type="ECO:0000313" key="8">
    <source>
        <dbReference type="EMBL" id="OAY68887.1"/>
    </source>
</evidence>
<keyword evidence="6" id="KW-0175">Coiled coil</keyword>
<dbReference type="Proteomes" id="UP000092600">
    <property type="component" value="Unassembled WGS sequence"/>
</dbReference>
<dbReference type="InterPro" id="IPR041679">
    <property type="entry name" value="DNA2/NAM7-like_C"/>
</dbReference>
<name>A0A199UVP8_ANACO</name>
<keyword evidence="3 5" id="KW-0347">Helicase</keyword>
<organism evidence="8 9">
    <name type="scientific">Ananas comosus</name>
    <name type="common">Pineapple</name>
    <name type="synonym">Ananas ananas</name>
    <dbReference type="NCBI Taxonomy" id="4615"/>
    <lineage>
        <taxon>Eukaryota</taxon>
        <taxon>Viridiplantae</taxon>
        <taxon>Streptophyta</taxon>
        <taxon>Embryophyta</taxon>
        <taxon>Tracheophyta</taxon>
        <taxon>Spermatophyta</taxon>
        <taxon>Magnoliopsida</taxon>
        <taxon>Liliopsida</taxon>
        <taxon>Poales</taxon>
        <taxon>Bromeliaceae</taxon>
        <taxon>Bromelioideae</taxon>
        <taxon>Ananas</taxon>
    </lineage>
</organism>
<dbReference type="GO" id="GO:0005694">
    <property type="term" value="C:chromosome"/>
    <property type="evidence" value="ECO:0007669"/>
    <property type="project" value="UniProtKB-ARBA"/>
</dbReference>
<reference evidence="8 9" key="1">
    <citation type="journal article" date="2016" name="DNA Res.">
        <title>The draft genome of MD-2 pineapple using hybrid error correction of long reads.</title>
        <authorList>
            <person name="Redwan R.M."/>
            <person name="Saidin A."/>
            <person name="Kumar S.V."/>
        </authorList>
    </citation>
    <scope>NUCLEOTIDE SEQUENCE [LARGE SCALE GENOMIC DNA]</scope>
    <source>
        <strain evidence="9">cv. MD2</strain>
        <tissue evidence="8">Leaf</tissue>
    </source>
</reference>
<dbReference type="PANTHER" id="PTHR21529">
    <property type="entry name" value="MAMMARY TURMOR VIRUS RECEPTOR HOMOLOG 1, 2 MTVR1, 2"/>
    <property type="match status" value="1"/>
</dbReference>
<evidence type="ECO:0000256" key="6">
    <source>
        <dbReference type="SAM" id="Coils"/>
    </source>
</evidence>
<proteinExistence type="predicted"/>
<evidence type="ECO:0000256" key="3">
    <source>
        <dbReference type="ARBA" id="ARBA00022806"/>
    </source>
</evidence>
<feature type="domain" description="UvrD-like helicase ATP-binding" evidence="7">
    <location>
        <begin position="460"/>
        <end position="852"/>
    </location>
</feature>
<keyword evidence="1 5" id="KW-0547">Nucleotide-binding</keyword>
<dbReference type="GO" id="GO:0005524">
    <property type="term" value="F:ATP binding"/>
    <property type="evidence" value="ECO:0007669"/>
    <property type="project" value="UniProtKB-UniRule"/>
</dbReference>